<evidence type="ECO:0000256" key="8">
    <source>
        <dbReference type="SAM" id="Phobius"/>
    </source>
</evidence>
<dbReference type="Pfam" id="PF02472">
    <property type="entry name" value="ExbD"/>
    <property type="match status" value="1"/>
</dbReference>
<keyword evidence="7" id="KW-0813">Transport</keyword>
<evidence type="ECO:0000256" key="5">
    <source>
        <dbReference type="ARBA" id="ARBA00022989"/>
    </source>
</evidence>
<keyword evidence="3" id="KW-1003">Cell membrane</keyword>
<dbReference type="GO" id="GO:0015031">
    <property type="term" value="P:protein transport"/>
    <property type="evidence" value="ECO:0007669"/>
    <property type="project" value="UniProtKB-KW"/>
</dbReference>
<comment type="similarity">
    <text evidence="2 7">Belongs to the ExbD/TolR family.</text>
</comment>
<keyword evidence="7" id="KW-0653">Protein transport</keyword>
<dbReference type="EMBL" id="SGXC01000003">
    <property type="protein sequence ID" value="RZS78603.1"/>
    <property type="molecule type" value="Genomic_DNA"/>
</dbReference>
<evidence type="ECO:0000313" key="10">
    <source>
        <dbReference type="Proteomes" id="UP000292445"/>
    </source>
</evidence>
<keyword evidence="4 7" id="KW-0812">Transmembrane</keyword>
<dbReference type="OrthoDB" id="424972at2"/>
<comment type="caution">
    <text evidence="9">The sequence shown here is derived from an EMBL/GenBank/DDBJ whole genome shotgun (WGS) entry which is preliminary data.</text>
</comment>
<dbReference type="AlphaFoldDB" id="A0A4Q7N940"/>
<protein>
    <submittedName>
        <fullName evidence="9">Biopolymer transport protein ExbD</fullName>
    </submittedName>
</protein>
<name>A0A4Q7N940_9BURK</name>
<dbReference type="GO" id="GO:0005886">
    <property type="term" value="C:plasma membrane"/>
    <property type="evidence" value="ECO:0007669"/>
    <property type="project" value="UniProtKB-SubCell"/>
</dbReference>
<gene>
    <name evidence="9" type="ORF">EV675_5258</name>
</gene>
<keyword evidence="6 8" id="KW-0472">Membrane</keyword>
<evidence type="ECO:0000256" key="3">
    <source>
        <dbReference type="ARBA" id="ARBA00022475"/>
    </source>
</evidence>
<dbReference type="PANTHER" id="PTHR30558:SF3">
    <property type="entry name" value="BIOPOLYMER TRANSPORT PROTEIN EXBD-RELATED"/>
    <property type="match status" value="1"/>
</dbReference>
<keyword evidence="10" id="KW-1185">Reference proteome</keyword>
<keyword evidence="5 8" id="KW-1133">Transmembrane helix</keyword>
<evidence type="ECO:0000256" key="1">
    <source>
        <dbReference type="ARBA" id="ARBA00004162"/>
    </source>
</evidence>
<dbReference type="Proteomes" id="UP000292445">
    <property type="component" value="Unassembled WGS sequence"/>
</dbReference>
<evidence type="ECO:0000256" key="7">
    <source>
        <dbReference type="RuleBase" id="RU003879"/>
    </source>
</evidence>
<sequence length="142" mass="14756">MNFRRHLETDEPDINLIPLIDVLLVILIFLAASTSFSRFSQLSVRLPDATAQSAEAATGLTVTVAADGRYALNGKALPVADADQLSEALRKAAAGRDDPSLVIDADAAATHQAVVRAMEAAGRAGISRIGFTTQAAPAGSGR</sequence>
<evidence type="ECO:0000256" key="4">
    <source>
        <dbReference type="ARBA" id="ARBA00022692"/>
    </source>
</evidence>
<evidence type="ECO:0000313" key="9">
    <source>
        <dbReference type="EMBL" id="RZS78603.1"/>
    </source>
</evidence>
<dbReference type="GO" id="GO:0022857">
    <property type="term" value="F:transmembrane transporter activity"/>
    <property type="evidence" value="ECO:0007669"/>
    <property type="project" value="InterPro"/>
</dbReference>
<dbReference type="RefSeq" id="WP_130361444.1">
    <property type="nucleotide sequence ID" value="NZ_SGXC01000003.1"/>
</dbReference>
<proteinExistence type="inferred from homology"/>
<accession>A0A4Q7N940</accession>
<reference evidence="9 10" key="1">
    <citation type="submission" date="2019-02" db="EMBL/GenBank/DDBJ databases">
        <title>Genomic Encyclopedia of Type Strains, Phase IV (KMG-IV): sequencing the most valuable type-strain genomes for metagenomic binning, comparative biology and taxonomic classification.</title>
        <authorList>
            <person name="Goeker M."/>
        </authorList>
    </citation>
    <scope>NUCLEOTIDE SEQUENCE [LARGE SCALE GENOMIC DNA]</scope>
    <source>
        <strain evidence="9 10">K24</strain>
    </source>
</reference>
<evidence type="ECO:0000256" key="2">
    <source>
        <dbReference type="ARBA" id="ARBA00005811"/>
    </source>
</evidence>
<comment type="subcellular location">
    <subcellularLocation>
        <location evidence="1">Cell membrane</location>
        <topology evidence="1">Single-pass membrane protein</topology>
    </subcellularLocation>
    <subcellularLocation>
        <location evidence="7">Cell membrane</location>
        <topology evidence="7">Single-pass type II membrane protein</topology>
    </subcellularLocation>
</comment>
<dbReference type="Gene3D" id="3.30.420.270">
    <property type="match status" value="1"/>
</dbReference>
<feature type="transmembrane region" description="Helical" evidence="8">
    <location>
        <begin position="16"/>
        <end position="36"/>
    </location>
</feature>
<dbReference type="PANTHER" id="PTHR30558">
    <property type="entry name" value="EXBD MEMBRANE COMPONENT OF PMF-DRIVEN MACROMOLECULE IMPORT SYSTEM"/>
    <property type="match status" value="1"/>
</dbReference>
<evidence type="ECO:0000256" key="6">
    <source>
        <dbReference type="ARBA" id="ARBA00023136"/>
    </source>
</evidence>
<dbReference type="InterPro" id="IPR003400">
    <property type="entry name" value="ExbD"/>
</dbReference>
<organism evidence="9 10">
    <name type="scientific">Pigmentiphaga kullae</name>
    <dbReference type="NCBI Taxonomy" id="151784"/>
    <lineage>
        <taxon>Bacteria</taxon>
        <taxon>Pseudomonadati</taxon>
        <taxon>Pseudomonadota</taxon>
        <taxon>Betaproteobacteria</taxon>
        <taxon>Burkholderiales</taxon>
        <taxon>Alcaligenaceae</taxon>
        <taxon>Pigmentiphaga</taxon>
    </lineage>
</organism>